<dbReference type="Pfam" id="PF19289">
    <property type="entry name" value="PmbA_TldD_3rd"/>
    <property type="match status" value="1"/>
</dbReference>
<dbReference type="InterPro" id="IPR045570">
    <property type="entry name" value="Metalloprtase-TldD/E_cen_dom"/>
</dbReference>
<evidence type="ECO:0000259" key="6">
    <source>
        <dbReference type="Pfam" id="PF19289"/>
    </source>
</evidence>
<dbReference type="OrthoDB" id="9803213at2"/>
<feature type="domain" description="Metalloprotease TldD/E N-terminal" evidence="5">
    <location>
        <begin position="22"/>
        <end position="86"/>
    </location>
</feature>
<dbReference type="InterPro" id="IPR025502">
    <property type="entry name" value="TldD"/>
</dbReference>
<evidence type="ECO:0000259" key="5">
    <source>
        <dbReference type="Pfam" id="PF01523"/>
    </source>
</evidence>
<sequence length="466" mass="50723">MLDKELMEKVLKKALEYGGDFAEIFFEDKRTNNIVAEGGVIEKVKSGFDMGVGIRVIYGEKVSYAFTDDLSPKELMEAARSAAAAAKGSGKDVIVIDLTRKSVPNLHPVKIEPTGYNKNAKVEIIMKADEAARVSDLIKQVTISFMDQFRKIMIANSEGLWVEDEQVFIRFTVSTVAQRGDLIQTGSVSKGKAMGIELFDLYDPEILARTAGEQAITMLNARPAPSGKMDVIINNGFGGVLFHEACGHGLEADAIVKGSSVFAGKVGQKVASSIVTAIDDPTIPNEWGSYNIDDEGTPAQRTVLIENGILREYMWDRVNAKKAGRLRSTGNGRRMSYRHLPIPRMTNTFIANGESKYEELFKNVQRGLFAKALGGGQVNTSTGDFVFAVREGYLIENGQITEPVRGATLVGNGPEVLHKIEMIADNLDFEPGMCGKQFQSVNAAVGQPTLLISDITVGGTERKGEK</sequence>
<accession>A0A3S9SZK9</accession>
<evidence type="ECO:0000256" key="1">
    <source>
        <dbReference type="ARBA" id="ARBA00005836"/>
    </source>
</evidence>
<feature type="domain" description="Metalloprotease TldD/E C-terminal" evidence="6">
    <location>
        <begin position="226"/>
        <end position="459"/>
    </location>
</feature>
<evidence type="ECO:0000259" key="7">
    <source>
        <dbReference type="Pfam" id="PF19290"/>
    </source>
</evidence>
<dbReference type="EMBL" id="CP016379">
    <property type="protein sequence ID" value="AZR73731.1"/>
    <property type="molecule type" value="Genomic_DNA"/>
</dbReference>
<proteinExistence type="inferred from homology"/>
<name>A0A3S9SZK9_9FIRM</name>
<dbReference type="PANTHER" id="PTHR30624:SF4">
    <property type="entry name" value="METALLOPROTEASE TLDD"/>
    <property type="match status" value="1"/>
</dbReference>
<keyword evidence="2" id="KW-0645">Protease</keyword>
<dbReference type="PIRSF" id="PIRSF004919">
    <property type="entry name" value="TldD"/>
    <property type="match status" value="1"/>
</dbReference>
<reference evidence="8 9" key="1">
    <citation type="submission" date="2016-07" db="EMBL/GenBank/DDBJ databases">
        <title>Genome and transcriptome analysis of iron-reducing fermentative bacteria Anoxybacter fermentans.</title>
        <authorList>
            <person name="Zeng X."/>
            <person name="Shao Z."/>
        </authorList>
    </citation>
    <scope>NUCLEOTIDE SEQUENCE [LARGE SCALE GENOMIC DNA]</scope>
    <source>
        <strain evidence="8 9">DY22613</strain>
    </source>
</reference>
<dbReference type="GO" id="GO:0006508">
    <property type="term" value="P:proteolysis"/>
    <property type="evidence" value="ECO:0007669"/>
    <property type="project" value="UniProtKB-KW"/>
</dbReference>
<gene>
    <name evidence="8" type="ORF">BBF96_10245</name>
</gene>
<keyword evidence="9" id="KW-1185">Reference proteome</keyword>
<keyword evidence="4" id="KW-0482">Metalloprotease</keyword>
<dbReference type="Pfam" id="PF19290">
    <property type="entry name" value="PmbA_TldD_2nd"/>
    <property type="match status" value="1"/>
</dbReference>
<dbReference type="FunFam" id="3.30.2290.10:FF:000003">
    <property type="entry name" value="Zinc-dependent protease, TldD/PmbA family"/>
    <property type="match status" value="1"/>
</dbReference>
<evidence type="ECO:0000313" key="8">
    <source>
        <dbReference type="EMBL" id="AZR73731.1"/>
    </source>
</evidence>
<dbReference type="GO" id="GO:0005829">
    <property type="term" value="C:cytosol"/>
    <property type="evidence" value="ECO:0007669"/>
    <property type="project" value="TreeGrafter"/>
</dbReference>
<dbReference type="AlphaFoldDB" id="A0A3S9SZK9"/>
<dbReference type="InterPro" id="IPR036059">
    <property type="entry name" value="TldD/PmbA_sf"/>
</dbReference>
<evidence type="ECO:0000256" key="2">
    <source>
        <dbReference type="ARBA" id="ARBA00022670"/>
    </source>
</evidence>
<dbReference type="PANTHER" id="PTHR30624">
    <property type="entry name" value="UNCHARACTERIZED PROTEIN TLDD AND PMBA"/>
    <property type="match status" value="1"/>
</dbReference>
<dbReference type="Pfam" id="PF01523">
    <property type="entry name" value="PmbA_TldD_1st"/>
    <property type="match status" value="1"/>
</dbReference>
<dbReference type="KEGG" id="aft:BBF96_10245"/>
<evidence type="ECO:0000313" key="9">
    <source>
        <dbReference type="Proteomes" id="UP000267250"/>
    </source>
</evidence>
<evidence type="ECO:0000256" key="3">
    <source>
        <dbReference type="ARBA" id="ARBA00022801"/>
    </source>
</evidence>
<dbReference type="GO" id="GO:0008237">
    <property type="term" value="F:metallopeptidase activity"/>
    <property type="evidence" value="ECO:0007669"/>
    <property type="project" value="UniProtKB-KW"/>
</dbReference>
<comment type="similarity">
    <text evidence="1">Belongs to the peptidase U62 family.</text>
</comment>
<dbReference type="RefSeq" id="WP_127017078.1">
    <property type="nucleotide sequence ID" value="NZ_CP016379.1"/>
</dbReference>
<dbReference type="SUPFAM" id="SSF111283">
    <property type="entry name" value="Putative modulator of DNA gyrase, PmbA/TldD"/>
    <property type="match status" value="1"/>
</dbReference>
<keyword evidence="3" id="KW-0378">Hydrolase</keyword>
<organism evidence="8 9">
    <name type="scientific">Anoxybacter fermentans</name>
    <dbReference type="NCBI Taxonomy" id="1323375"/>
    <lineage>
        <taxon>Bacteria</taxon>
        <taxon>Bacillati</taxon>
        <taxon>Bacillota</taxon>
        <taxon>Clostridia</taxon>
        <taxon>Halanaerobiales</taxon>
        <taxon>Anoxybacter</taxon>
    </lineage>
</organism>
<feature type="domain" description="Metalloprotease TldD/E central" evidence="7">
    <location>
        <begin position="115"/>
        <end position="219"/>
    </location>
</feature>
<dbReference type="InterPro" id="IPR045569">
    <property type="entry name" value="Metalloprtase-TldD/E_C"/>
</dbReference>
<evidence type="ECO:0000256" key="4">
    <source>
        <dbReference type="ARBA" id="ARBA00023049"/>
    </source>
</evidence>
<dbReference type="InterPro" id="IPR002510">
    <property type="entry name" value="Metalloprtase-TldD/E_N"/>
</dbReference>
<dbReference type="InterPro" id="IPR035068">
    <property type="entry name" value="TldD/PmbA_N"/>
</dbReference>
<protein>
    <submittedName>
        <fullName evidence="8">Peptidase C69</fullName>
    </submittedName>
</protein>
<dbReference type="Proteomes" id="UP000267250">
    <property type="component" value="Chromosome"/>
</dbReference>
<dbReference type="InterPro" id="IPR051463">
    <property type="entry name" value="Peptidase_U62_metallo"/>
</dbReference>
<dbReference type="Gene3D" id="3.30.2290.10">
    <property type="entry name" value="PmbA/TldD superfamily"/>
    <property type="match status" value="1"/>
</dbReference>